<evidence type="ECO:0000313" key="2">
    <source>
        <dbReference type="EMBL" id="QNO18631.1"/>
    </source>
</evidence>
<keyword evidence="3" id="KW-1185">Reference proteome</keyword>
<dbReference type="AlphaFoldDB" id="A0A7G9WIW9"/>
<accession>A0A7G9WIW9</accession>
<sequence>MNKTVSQLTVYFEDPFWVGVCERSCGENYEVCRIVFGAEPKDFQVYDLLVKHWSRMRFSSGIAVEEAQERKINPKHMQRAANRQMQQCGIGTKAQQALKQQQEQGRQARKIRTREQQEAEKERQFALHEQKRREKHRGH</sequence>
<dbReference type="Proteomes" id="UP000516046">
    <property type="component" value="Chromosome"/>
</dbReference>
<gene>
    <name evidence="2" type="ORF">H6X83_03000</name>
</gene>
<dbReference type="PIRSF" id="PIRSF021328">
    <property type="entry name" value="UCP021328"/>
    <property type="match status" value="1"/>
</dbReference>
<dbReference type="RefSeq" id="WP_212507697.1">
    <property type="nucleotide sequence ID" value="NZ_CP060696.1"/>
</dbReference>
<name>A0A7G9WIW9_9FIRM</name>
<dbReference type="InterPro" id="IPR016787">
    <property type="entry name" value="UCP021328"/>
</dbReference>
<evidence type="ECO:0000313" key="3">
    <source>
        <dbReference type="Proteomes" id="UP000516046"/>
    </source>
</evidence>
<reference evidence="2 3" key="1">
    <citation type="submission" date="2020-08" db="EMBL/GenBank/DDBJ databases">
        <authorList>
            <person name="Ren C."/>
            <person name="Gu Y."/>
            <person name="Xu Y."/>
        </authorList>
    </citation>
    <scope>NUCLEOTIDE SEQUENCE [LARGE SCALE GENOMIC DNA]</scope>
    <source>
        <strain evidence="2 3">LBM18003</strain>
    </source>
</reference>
<feature type="compositionally biased region" description="Basic and acidic residues" evidence="1">
    <location>
        <begin position="113"/>
        <end position="132"/>
    </location>
</feature>
<organism evidence="2 3">
    <name type="scientific">Caproicibacterium amylolyticum</name>
    <dbReference type="NCBI Taxonomy" id="2766537"/>
    <lineage>
        <taxon>Bacteria</taxon>
        <taxon>Bacillati</taxon>
        <taxon>Bacillota</taxon>
        <taxon>Clostridia</taxon>
        <taxon>Eubacteriales</taxon>
        <taxon>Oscillospiraceae</taxon>
        <taxon>Caproicibacterium</taxon>
    </lineage>
</organism>
<dbReference type="Pfam" id="PF11208">
    <property type="entry name" value="DUF2992"/>
    <property type="match status" value="1"/>
</dbReference>
<feature type="region of interest" description="Disordered" evidence="1">
    <location>
        <begin position="74"/>
        <end position="139"/>
    </location>
</feature>
<proteinExistence type="predicted"/>
<dbReference type="EMBL" id="CP060696">
    <property type="protein sequence ID" value="QNO18631.1"/>
    <property type="molecule type" value="Genomic_DNA"/>
</dbReference>
<feature type="compositionally biased region" description="Low complexity" evidence="1">
    <location>
        <begin position="93"/>
        <end position="105"/>
    </location>
</feature>
<protein>
    <submittedName>
        <fullName evidence="2">YjdF family protein</fullName>
    </submittedName>
</protein>
<dbReference type="KEGG" id="caml:H6X83_03000"/>
<evidence type="ECO:0000256" key="1">
    <source>
        <dbReference type="SAM" id="MobiDB-lite"/>
    </source>
</evidence>